<reference evidence="2" key="1">
    <citation type="submission" date="2022-03" db="EMBL/GenBank/DDBJ databases">
        <title>Draft genome sequence of Aduncisulcus paluster, a free-living microaerophilic Fornicata.</title>
        <authorList>
            <person name="Yuyama I."/>
            <person name="Kume K."/>
            <person name="Tamura T."/>
            <person name="Inagaki Y."/>
            <person name="Hashimoto T."/>
        </authorList>
    </citation>
    <scope>NUCLEOTIDE SEQUENCE</scope>
    <source>
        <strain evidence="2">NY0171</strain>
    </source>
</reference>
<proteinExistence type="predicted"/>
<feature type="non-terminal residue" evidence="2">
    <location>
        <position position="1"/>
    </location>
</feature>
<feature type="transmembrane region" description="Helical" evidence="1">
    <location>
        <begin position="329"/>
        <end position="348"/>
    </location>
</feature>
<accession>A0ABQ5KHF3</accession>
<gene>
    <name evidence="2" type="ORF">ADUPG1_001486</name>
</gene>
<evidence type="ECO:0000313" key="3">
    <source>
        <dbReference type="Proteomes" id="UP001057375"/>
    </source>
</evidence>
<dbReference type="SUPFAM" id="SSF53474">
    <property type="entry name" value="alpha/beta-Hydrolases"/>
    <property type="match status" value="1"/>
</dbReference>
<evidence type="ECO:0008006" key="4">
    <source>
        <dbReference type="Google" id="ProtNLM"/>
    </source>
</evidence>
<dbReference type="EMBL" id="BQXS01001251">
    <property type="protein sequence ID" value="GKT30355.1"/>
    <property type="molecule type" value="Genomic_DNA"/>
</dbReference>
<evidence type="ECO:0000256" key="1">
    <source>
        <dbReference type="SAM" id="Phobius"/>
    </source>
</evidence>
<keyword evidence="3" id="KW-1185">Reference proteome</keyword>
<name>A0ABQ5KHF3_9EUKA</name>
<comment type="caution">
    <text evidence="2">The sequence shown here is derived from an EMBL/GenBank/DDBJ whole genome shotgun (WGS) entry which is preliminary data.</text>
</comment>
<feature type="transmembrane region" description="Helical" evidence="1">
    <location>
        <begin position="360"/>
        <end position="378"/>
    </location>
</feature>
<protein>
    <recommendedName>
        <fullName evidence="4">Lysin B</fullName>
    </recommendedName>
</protein>
<keyword evidence="1" id="KW-0812">Transmembrane</keyword>
<dbReference type="Gene3D" id="3.40.50.1820">
    <property type="entry name" value="alpha/beta hydrolase"/>
    <property type="match status" value="1"/>
</dbReference>
<keyword evidence="1" id="KW-1133">Transmembrane helix</keyword>
<organism evidence="2 3">
    <name type="scientific">Aduncisulcus paluster</name>
    <dbReference type="NCBI Taxonomy" id="2918883"/>
    <lineage>
        <taxon>Eukaryota</taxon>
        <taxon>Metamonada</taxon>
        <taxon>Carpediemonas-like organisms</taxon>
        <taxon>Aduncisulcus</taxon>
    </lineage>
</organism>
<sequence length="391" mass="41506">MNDRYGPLYTRLLGELPRDTDKFGPRAAIWAAEYQRRTGQMPTGEVSDDDLRKLGIAAPAPPANRHLGLMFRGTGGIIGQDYVSRVMQAVANLVEEVHPEFAATMGGLPVVIGGYSAGAVAAAKFRAWLLEHYPNNYLCSFSIGDPTRPYGGSYYGGPILAGQGISSWRFGDIKDYRHCWLTDPFDMYGNIPLGMVGDIMDDCFDMVTAFQITDPLGAAGAILPKIPEIASKALGIELPAVFGALTGGPTGIAALGLPMVLGGLQGLLGWGDVNKLTGPAAAAQAAMIALRFVTSNPPTAAHIQYEVREVWPGQTYLGLAIQHNDTTRLIVYAVMFIVVFAGTVAMIITGKMDAANGLQWVISIAGLIGSGLPGIKLAQDIRGAAQDRPAE</sequence>
<evidence type="ECO:0000313" key="2">
    <source>
        <dbReference type="EMBL" id="GKT30355.1"/>
    </source>
</evidence>
<dbReference type="Proteomes" id="UP001057375">
    <property type="component" value="Unassembled WGS sequence"/>
</dbReference>
<dbReference type="InterPro" id="IPR029058">
    <property type="entry name" value="AB_hydrolase_fold"/>
</dbReference>
<keyword evidence="1" id="KW-0472">Membrane</keyword>